<dbReference type="PIRSF" id="PIRSF004749">
    <property type="entry name" value="Pep_def"/>
    <property type="match status" value="1"/>
</dbReference>
<name>A0A7V0Q698_UNCW3</name>
<sequence>REIVDSLKKTLEHYGGVGLAAPQIGISRRVFVVNIMPTKDYPQLPKIGLCAYLNPEIIVVSPEVNSDLEGCLSIFYATLYGRVERSSWVKLKYRDIKGEEQIEEINHPFHTRVVLHENDHLDGKVFLQRMKEEDFSKLYWEENLDIRKRNSE</sequence>
<dbReference type="InterPro" id="IPR023635">
    <property type="entry name" value="Peptide_deformylase"/>
</dbReference>
<dbReference type="Proteomes" id="UP000886381">
    <property type="component" value="Unassembled WGS sequence"/>
</dbReference>
<evidence type="ECO:0000313" key="2">
    <source>
        <dbReference type="EMBL" id="HDL60100.1"/>
    </source>
</evidence>
<feature type="non-terminal residue" evidence="2">
    <location>
        <position position="1"/>
    </location>
</feature>
<dbReference type="InterPro" id="IPR036821">
    <property type="entry name" value="Peptide_deformylase_sf"/>
</dbReference>
<comment type="similarity">
    <text evidence="1">Belongs to the polypeptide deformylase family.</text>
</comment>
<dbReference type="Gene3D" id="3.90.45.10">
    <property type="entry name" value="Peptide deformylase"/>
    <property type="match status" value="1"/>
</dbReference>
<proteinExistence type="inferred from homology"/>
<gene>
    <name evidence="2" type="ORF">ENH14_01450</name>
</gene>
<dbReference type="PANTHER" id="PTHR10458">
    <property type="entry name" value="PEPTIDE DEFORMYLASE"/>
    <property type="match status" value="1"/>
</dbReference>
<dbReference type="PANTHER" id="PTHR10458:SF22">
    <property type="entry name" value="PEPTIDE DEFORMYLASE"/>
    <property type="match status" value="1"/>
</dbReference>
<dbReference type="AlphaFoldDB" id="A0A7V0Q698"/>
<evidence type="ECO:0000256" key="1">
    <source>
        <dbReference type="ARBA" id="ARBA00010759"/>
    </source>
</evidence>
<dbReference type="Pfam" id="PF01327">
    <property type="entry name" value="Pep_deformylase"/>
    <property type="match status" value="1"/>
</dbReference>
<dbReference type="SUPFAM" id="SSF56420">
    <property type="entry name" value="Peptide deformylase"/>
    <property type="match status" value="1"/>
</dbReference>
<reference evidence="2" key="1">
    <citation type="journal article" date="2020" name="mSystems">
        <title>Genome- and Community-Level Interaction Insights into Carbon Utilization and Element Cycling Functions of Hydrothermarchaeota in Hydrothermal Sediment.</title>
        <authorList>
            <person name="Zhou Z."/>
            <person name="Liu Y."/>
            <person name="Xu W."/>
            <person name="Pan J."/>
            <person name="Luo Z.H."/>
            <person name="Li M."/>
        </authorList>
    </citation>
    <scope>NUCLEOTIDE SEQUENCE [LARGE SCALE GENOMIC DNA]</scope>
    <source>
        <strain evidence="2">HyVt-28</strain>
    </source>
</reference>
<accession>A0A7V0Q698</accession>
<organism evidence="2">
    <name type="scientific">candidate division WOR-3 bacterium</name>
    <dbReference type="NCBI Taxonomy" id="2052148"/>
    <lineage>
        <taxon>Bacteria</taxon>
        <taxon>Bacteria division WOR-3</taxon>
    </lineage>
</organism>
<comment type="caution">
    <text evidence="2">The sequence shown here is derived from an EMBL/GenBank/DDBJ whole genome shotgun (WGS) entry which is preliminary data.</text>
</comment>
<dbReference type="CDD" id="cd00487">
    <property type="entry name" value="Pep_deformylase"/>
    <property type="match status" value="1"/>
</dbReference>
<dbReference type="EMBL" id="DRDR01000064">
    <property type="protein sequence ID" value="HDL60100.1"/>
    <property type="molecule type" value="Genomic_DNA"/>
</dbReference>
<dbReference type="PRINTS" id="PR01576">
    <property type="entry name" value="PDEFORMYLASE"/>
</dbReference>
<protein>
    <submittedName>
        <fullName evidence="2">Peptide deformylase</fullName>
    </submittedName>
</protein>
<dbReference type="GO" id="GO:0042586">
    <property type="term" value="F:peptide deformylase activity"/>
    <property type="evidence" value="ECO:0007669"/>
    <property type="project" value="InterPro"/>
</dbReference>